<dbReference type="AlphaFoldDB" id="I3XCZ2"/>
<dbReference type="KEGG" id="sfd:USDA257_c52230"/>
<dbReference type="Proteomes" id="UP000006180">
    <property type="component" value="Chromosome"/>
</dbReference>
<gene>
    <name evidence="1" type="ORF">USDA257_c52230</name>
</gene>
<reference evidence="1 2" key="1">
    <citation type="journal article" date="2012" name="J. Bacteriol.">
        <title>Complete genome sequence of the broad-host-range strain Sinorhizobium fredii USDA257.</title>
        <authorList>
            <person name="Schuldes J."/>
            <person name="Rodriguez Orbegoso M."/>
            <person name="Schmeisser C."/>
            <person name="Krishnan H.B."/>
            <person name="Daniel R."/>
            <person name="Streit W.R."/>
        </authorList>
    </citation>
    <scope>NUCLEOTIDE SEQUENCE [LARGE SCALE GENOMIC DNA]</scope>
    <source>
        <strain evidence="1 2">USDA 257</strain>
    </source>
</reference>
<accession>I3XCZ2</accession>
<evidence type="ECO:0000313" key="1">
    <source>
        <dbReference type="EMBL" id="AFL53748.1"/>
    </source>
</evidence>
<dbReference type="EMBL" id="CP003563">
    <property type="protein sequence ID" value="AFL53748.1"/>
    <property type="molecule type" value="Genomic_DNA"/>
</dbReference>
<evidence type="ECO:0000313" key="2">
    <source>
        <dbReference type="Proteomes" id="UP000006180"/>
    </source>
</evidence>
<name>I3XCZ2_SINF2</name>
<dbReference type="PATRIC" id="fig|1185652.3.peg.5419"/>
<sequence>MAAVEHFRLRRAIEAYWTLVGDRCDPHLIADASHPESEPSSAGWWPDPVRHSHWML</sequence>
<organism evidence="1 2">
    <name type="scientific">Sinorhizobium fredii (strain USDA 257)</name>
    <dbReference type="NCBI Taxonomy" id="1185652"/>
    <lineage>
        <taxon>Bacteria</taxon>
        <taxon>Pseudomonadati</taxon>
        <taxon>Pseudomonadota</taxon>
        <taxon>Alphaproteobacteria</taxon>
        <taxon>Hyphomicrobiales</taxon>
        <taxon>Rhizobiaceae</taxon>
        <taxon>Sinorhizobium/Ensifer group</taxon>
        <taxon>Sinorhizobium</taxon>
    </lineage>
</organism>
<dbReference type="HOGENOM" id="CLU_3011897_0_0_5"/>
<protein>
    <submittedName>
        <fullName evidence="1">Uncharacterized protein</fullName>
    </submittedName>
</protein>
<proteinExistence type="predicted"/>